<keyword evidence="1" id="KW-0812">Transmembrane</keyword>
<comment type="caution">
    <text evidence="2">The sequence shown here is derived from an EMBL/GenBank/DDBJ whole genome shotgun (WGS) entry which is preliminary data.</text>
</comment>
<dbReference type="EMBL" id="MU167216">
    <property type="protein sequence ID" value="KAG0150953.1"/>
    <property type="molecule type" value="Genomic_DNA"/>
</dbReference>
<dbReference type="InterPro" id="IPR006874">
    <property type="entry name" value="DUF621"/>
</dbReference>
<protein>
    <submittedName>
        <fullName evidence="2">Uncharacterized protein</fullName>
    </submittedName>
</protein>
<reference evidence="2" key="1">
    <citation type="submission" date="2013-11" db="EMBL/GenBank/DDBJ databases">
        <title>Genome sequence of the fusiform rust pathogen reveals effectors for host alternation and coevolution with pine.</title>
        <authorList>
            <consortium name="DOE Joint Genome Institute"/>
            <person name="Smith K."/>
            <person name="Pendleton A."/>
            <person name="Kubisiak T."/>
            <person name="Anderson C."/>
            <person name="Salamov A."/>
            <person name="Aerts A."/>
            <person name="Riley R."/>
            <person name="Clum A."/>
            <person name="Lindquist E."/>
            <person name="Ence D."/>
            <person name="Campbell M."/>
            <person name="Kronenberg Z."/>
            <person name="Feau N."/>
            <person name="Dhillon B."/>
            <person name="Hamelin R."/>
            <person name="Burleigh J."/>
            <person name="Smith J."/>
            <person name="Yandell M."/>
            <person name="Nelson C."/>
            <person name="Grigoriev I."/>
            <person name="Davis J."/>
        </authorList>
    </citation>
    <scope>NUCLEOTIDE SEQUENCE</scope>
    <source>
        <strain evidence="2">G11</strain>
    </source>
</reference>
<dbReference type="Proteomes" id="UP000886653">
    <property type="component" value="Unassembled WGS sequence"/>
</dbReference>
<evidence type="ECO:0000313" key="2">
    <source>
        <dbReference type="EMBL" id="KAG0150953.1"/>
    </source>
</evidence>
<dbReference type="AlphaFoldDB" id="A0A9P6THN2"/>
<evidence type="ECO:0000256" key="1">
    <source>
        <dbReference type="SAM" id="Phobius"/>
    </source>
</evidence>
<keyword evidence="1" id="KW-1133">Transmembrane helix</keyword>
<keyword evidence="1" id="KW-0472">Membrane</keyword>
<sequence length="86" mass="9781">MHRLLDNTTVAARVVASGFLICALNLWQYVGKLKIIALLTKPRFNTFQLCSNSFLAQIPTRHFLVVNKPGESKRSFTRHKGRPRVS</sequence>
<dbReference type="Pfam" id="PF04789">
    <property type="entry name" value="DUF621"/>
    <property type="match status" value="1"/>
</dbReference>
<organism evidence="2 3">
    <name type="scientific">Cronartium quercuum f. sp. fusiforme G11</name>
    <dbReference type="NCBI Taxonomy" id="708437"/>
    <lineage>
        <taxon>Eukaryota</taxon>
        <taxon>Fungi</taxon>
        <taxon>Dikarya</taxon>
        <taxon>Basidiomycota</taxon>
        <taxon>Pucciniomycotina</taxon>
        <taxon>Pucciniomycetes</taxon>
        <taxon>Pucciniales</taxon>
        <taxon>Coleosporiaceae</taxon>
        <taxon>Cronartium</taxon>
    </lineage>
</organism>
<keyword evidence="3" id="KW-1185">Reference proteome</keyword>
<accession>A0A9P6THN2</accession>
<proteinExistence type="predicted"/>
<evidence type="ECO:0000313" key="3">
    <source>
        <dbReference type="Proteomes" id="UP000886653"/>
    </source>
</evidence>
<name>A0A9P6THN2_9BASI</name>
<gene>
    <name evidence="2" type="ORF">CROQUDRAFT_651807</name>
</gene>
<feature type="transmembrane region" description="Helical" evidence="1">
    <location>
        <begin position="12"/>
        <end position="30"/>
    </location>
</feature>